<gene>
    <name evidence="3" type="ORF">L484_005536</name>
</gene>
<proteinExistence type="predicted"/>
<accession>W9QPZ1</accession>
<dbReference type="CDD" id="cd00183">
    <property type="entry name" value="TFIIS_I"/>
    <property type="match status" value="1"/>
</dbReference>
<dbReference type="GO" id="GO:0005634">
    <property type="term" value="C:nucleus"/>
    <property type="evidence" value="ECO:0007669"/>
    <property type="project" value="UniProtKB-SubCell"/>
</dbReference>
<dbReference type="EMBL" id="KE343523">
    <property type="protein sequence ID" value="EXB32330.1"/>
    <property type="molecule type" value="Genomic_DNA"/>
</dbReference>
<dbReference type="Proteomes" id="UP000030645">
    <property type="component" value="Unassembled WGS sequence"/>
</dbReference>
<keyword evidence="4" id="KW-1185">Reference proteome</keyword>
<dbReference type="InterPro" id="IPR012862">
    <property type="entry name" value="DUF1635"/>
</dbReference>
<comment type="subcellular location">
    <subcellularLocation>
        <location evidence="1">Nucleus</location>
    </subcellularLocation>
</comment>
<organism evidence="3 4">
    <name type="scientific">Morus notabilis</name>
    <dbReference type="NCBI Taxonomy" id="981085"/>
    <lineage>
        <taxon>Eukaryota</taxon>
        <taxon>Viridiplantae</taxon>
        <taxon>Streptophyta</taxon>
        <taxon>Embryophyta</taxon>
        <taxon>Tracheophyta</taxon>
        <taxon>Spermatophyta</taxon>
        <taxon>Magnoliopsida</taxon>
        <taxon>eudicotyledons</taxon>
        <taxon>Gunneridae</taxon>
        <taxon>Pentapetalae</taxon>
        <taxon>rosids</taxon>
        <taxon>fabids</taxon>
        <taxon>Rosales</taxon>
        <taxon>Moraceae</taxon>
        <taxon>Moreae</taxon>
        <taxon>Morus</taxon>
    </lineage>
</organism>
<keyword evidence="1" id="KW-0539">Nucleus</keyword>
<dbReference type="Pfam" id="PF07795">
    <property type="entry name" value="DUF1635"/>
    <property type="match status" value="1"/>
</dbReference>
<dbReference type="SUPFAM" id="SSF47676">
    <property type="entry name" value="Conserved domain common to transcription factors TFIIS, elongin A, CRSP70"/>
    <property type="match status" value="1"/>
</dbReference>
<sequence length="284" mass="32268">MLDILVLQQQLQQNCEQGQQKQEETEDQQAKESHFVDQHFPNCFDTEHGNGSILIESEKDSRDSDLPPGAEKLVAGKALPEKGKLLQAVMEAGPLLQTLLLAGPLPQWQHPPPRVDTIEIPPSEDTLVELLQSLVDMDITFQALKETDIGRHVNRLRKHSSSEVKRLVKQVVRFLNDLNLLKDESFSLVVSDNELIKELFVSQVALGEKTAVLFTKDGDQHNNLHDMQCMWYELASGESYFRQGDLGRALKKFLSVEKHYADILYRLGYLHEGLEPKVVHRDVN</sequence>
<dbReference type="PROSITE" id="PS51319">
    <property type="entry name" value="TFIIS_N"/>
    <property type="match status" value="1"/>
</dbReference>
<dbReference type="InterPro" id="IPR035441">
    <property type="entry name" value="TFIIS/LEDGF_dom_sf"/>
</dbReference>
<dbReference type="eggNOG" id="KOG1156">
    <property type="taxonomic scope" value="Eukaryota"/>
</dbReference>
<evidence type="ECO:0000313" key="4">
    <source>
        <dbReference type="Proteomes" id="UP000030645"/>
    </source>
</evidence>
<dbReference type="Pfam" id="PF08711">
    <property type="entry name" value="Med26"/>
    <property type="match status" value="1"/>
</dbReference>
<dbReference type="Gene3D" id="1.25.40.1040">
    <property type="match status" value="1"/>
</dbReference>
<dbReference type="InterPro" id="IPR017923">
    <property type="entry name" value="TFIIS_N"/>
</dbReference>
<evidence type="ECO:0000313" key="3">
    <source>
        <dbReference type="EMBL" id="EXB32330.1"/>
    </source>
</evidence>
<evidence type="ECO:0000256" key="1">
    <source>
        <dbReference type="PROSITE-ProRule" id="PRU00649"/>
    </source>
</evidence>
<dbReference type="STRING" id="981085.W9QPZ1"/>
<reference evidence="4" key="1">
    <citation type="submission" date="2013-01" db="EMBL/GenBank/DDBJ databases">
        <title>Draft Genome Sequence of a Mulberry Tree, Morus notabilis C.K. Schneid.</title>
        <authorList>
            <person name="He N."/>
            <person name="Zhao S."/>
        </authorList>
    </citation>
    <scope>NUCLEOTIDE SEQUENCE</scope>
</reference>
<protein>
    <recommendedName>
        <fullName evidence="2">TFIIS N-terminal domain-containing protein</fullName>
    </recommendedName>
</protein>
<dbReference type="InterPro" id="IPR021183">
    <property type="entry name" value="NatA_aux_su"/>
</dbReference>
<name>W9QPZ1_9ROSA</name>
<dbReference type="PANTHER" id="PTHR33431">
    <property type="entry name" value="ENABLED-LIKE PROTEIN (DUF1635)"/>
    <property type="match status" value="1"/>
</dbReference>
<feature type="domain" description="TFIIS N-terminal" evidence="2">
    <location>
        <begin position="113"/>
        <end position="178"/>
    </location>
</feature>
<dbReference type="Pfam" id="PF12569">
    <property type="entry name" value="NatA_aux_su"/>
    <property type="match status" value="1"/>
</dbReference>
<dbReference type="Gene3D" id="1.20.930.10">
    <property type="entry name" value="Conserved domain common to transcription factors TFIIS, elongin A, CRSP70"/>
    <property type="match status" value="1"/>
</dbReference>
<evidence type="ECO:0000259" key="2">
    <source>
        <dbReference type="PROSITE" id="PS51319"/>
    </source>
</evidence>
<dbReference type="PANTHER" id="PTHR33431:SF3">
    <property type="entry name" value="ENABLED-LIKE PROTEIN (DUF1635)"/>
    <property type="match status" value="1"/>
</dbReference>
<dbReference type="AlphaFoldDB" id="W9QPZ1"/>